<dbReference type="GO" id="GO:0005886">
    <property type="term" value="C:plasma membrane"/>
    <property type="evidence" value="ECO:0007669"/>
    <property type="project" value="UniProtKB-SubCell"/>
</dbReference>
<comment type="subcellular location">
    <subcellularLocation>
        <location evidence="1">Cell membrane</location>
        <topology evidence="1">Multi-pass membrane protein</topology>
    </subcellularLocation>
</comment>
<dbReference type="SUPFAM" id="SSF48317">
    <property type="entry name" value="Acid phosphatase/Vanadium-dependent haloperoxidase"/>
    <property type="match status" value="1"/>
</dbReference>
<keyword evidence="10" id="KW-1185">Reference proteome</keyword>
<dbReference type="PANTHER" id="PTHR14969:SF62">
    <property type="entry name" value="DECAPRENYLPHOSPHORYL-5-PHOSPHORIBOSE PHOSPHATASE RV3807C-RELATED"/>
    <property type="match status" value="1"/>
</dbReference>
<evidence type="ECO:0000256" key="3">
    <source>
        <dbReference type="ARBA" id="ARBA00022692"/>
    </source>
</evidence>
<feature type="transmembrane region" description="Helical" evidence="7">
    <location>
        <begin position="95"/>
        <end position="113"/>
    </location>
</feature>
<dbReference type="Proteomes" id="UP000076574">
    <property type="component" value="Unassembled WGS sequence"/>
</dbReference>
<evidence type="ECO:0000256" key="4">
    <source>
        <dbReference type="ARBA" id="ARBA00022801"/>
    </source>
</evidence>
<organism evidence="9 10">
    <name type="scientific">Tardiphaga robiniae</name>
    <dbReference type="NCBI Taxonomy" id="943830"/>
    <lineage>
        <taxon>Bacteria</taxon>
        <taxon>Pseudomonadati</taxon>
        <taxon>Pseudomonadota</taxon>
        <taxon>Alphaproteobacteria</taxon>
        <taxon>Hyphomicrobiales</taxon>
        <taxon>Nitrobacteraceae</taxon>
        <taxon>Tardiphaga</taxon>
    </lineage>
</organism>
<feature type="transmembrane region" description="Helical" evidence="7">
    <location>
        <begin position="48"/>
        <end position="75"/>
    </location>
</feature>
<dbReference type="PANTHER" id="PTHR14969">
    <property type="entry name" value="SPHINGOSINE-1-PHOSPHATE PHOSPHOHYDROLASE"/>
    <property type="match status" value="1"/>
</dbReference>
<dbReference type="SMART" id="SM00014">
    <property type="entry name" value="acidPPc"/>
    <property type="match status" value="1"/>
</dbReference>
<name>A0A163XUG1_9BRAD</name>
<feature type="transmembrane region" description="Helical" evidence="7">
    <location>
        <begin position="174"/>
        <end position="197"/>
    </location>
</feature>
<dbReference type="Pfam" id="PF01569">
    <property type="entry name" value="PAP2"/>
    <property type="match status" value="1"/>
</dbReference>
<evidence type="ECO:0000313" key="9">
    <source>
        <dbReference type="EMBL" id="KZD21385.1"/>
    </source>
</evidence>
<feature type="transmembrane region" description="Helical" evidence="7">
    <location>
        <begin position="226"/>
        <end position="244"/>
    </location>
</feature>
<keyword evidence="4" id="KW-0378">Hydrolase</keyword>
<keyword evidence="5 7" id="KW-1133">Transmembrane helix</keyword>
<evidence type="ECO:0000256" key="1">
    <source>
        <dbReference type="ARBA" id="ARBA00004651"/>
    </source>
</evidence>
<feature type="domain" description="Phosphatidic acid phosphatase type 2/haloperoxidase" evidence="8">
    <location>
        <begin position="130"/>
        <end position="241"/>
    </location>
</feature>
<dbReference type="OrthoDB" id="9780507at2"/>
<keyword evidence="3 7" id="KW-0812">Transmembrane</keyword>
<dbReference type="STRING" id="943830.A4A58_13475"/>
<evidence type="ECO:0000256" key="2">
    <source>
        <dbReference type="ARBA" id="ARBA00022475"/>
    </source>
</evidence>
<evidence type="ECO:0000259" key="8">
    <source>
        <dbReference type="SMART" id="SM00014"/>
    </source>
</evidence>
<evidence type="ECO:0000256" key="6">
    <source>
        <dbReference type="ARBA" id="ARBA00023136"/>
    </source>
</evidence>
<comment type="caution">
    <text evidence="9">The sequence shown here is derived from an EMBL/GenBank/DDBJ whole genome shotgun (WGS) entry which is preliminary data.</text>
</comment>
<dbReference type="InterPro" id="IPR000326">
    <property type="entry name" value="PAP2/HPO"/>
</dbReference>
<feature type="transmembrane region" description="Helical" evidence="7">
    <location>
        <begin position="125"/>
        <end position="146"/>
    </location>
</feature>
<dbReference type="AlphaFoldDB" id="A0A163XUG1"/>
<evidence type="ECO:0000256" key="7">
    <source>
        <dbReference type="SAM" id="Phobius"/>
    </source>
</evidence>
<accession>A0A163XUG1</accession>
<keyword evidence="6 7" id="KW-0472">Membrane</keyword>
<dbReference type="Gene3D" id="1.20.144.10">
    <property type="entry name" value="Phosphatidic acid phosphatase type 2/haloperoxidase"/>
    <property type="match status" value="1"/>
</dbReference>
<evidence type="ECO:0000313" key="10">
    <source>
        <dbReference type="Proteomes" id="UP000076574"/>
    </source>
</evidence>
<evidence type="ECO:0000256" key="5">
    <source>
        <dbReference type="ARBA" id="ARBA00022989"/>
    </source>
</evidence>
<sequence length="280" mass="30354">MIAPDKSQPQTYLSQLVALVWQSFAQLVRAPSHSRRAEAARYWARRSLVLGAVTAVIIIALMFIVDATEIGLMPARGTAGLWPLRIFTDFGKDEYVLLALFAFMIVLALLAPLRHGMSRAVLVSFGTRIQYIFLSVALSVFVAEIIKGMLGRGRPFVSGAADPFHFSHFAWTPAYASFPSGHATTSFALAFAVAALWPRLRTVMIVYAVAICASRLVLLAHHASDVVGGGLVGWIGAMTVRYWFAARHLAFTIHQDGTIDPLPGPSAGHLKRVARGTAAP</sequence>
<gene>
    <name evidence="9" type="ORF">A4A58_13475</name>
</gene>
<dbReference type="InterPro" id="IPR036938">
    <property type="entry name" value="PAP2/HPO_sf"/>
</dbReference>
<dbReference type="RefSeq" id="WP_068736461.1">
    <property type="nucleotide sequence ID" value="NZ_LVYV01000045.1"/>
</dbReference>
<protein>
    <submittedName>
        <fullName evidence="9">Phosphoesterase</fullName>
    </submittedName>
</protein>
<proteinExistence type="predicted"/>
<dbReference type="EMBL" id="LVYV01000045">
    <property type="protein sequence ID" value="KZD21385.1"/>
    <property type="molecule type" value="Genomic_DNA"/>
</dbReference>
<keyword evidence="2" id="KW-1003">Cell membrane</keyword>
<dbReference type="GO" id="GO:0016787">
    <property type="term" value="F:hydrolase activity"/>
    <property type="evidence" value="ECO:0007669"/>
    <property type="project" value="UniProtKB-KW"/>
</dbReference>
<feature type="transmembrane region" description="Helical" evidence="7">
    <location>
        <begin position="204"/>
        <end position="220"/>
    </location>
</feature>
<reference evidence="9 10" key="1">
    <citation type="submission" date="2016-03" db="EMBL/GenBank/DDBJ databases">
        <title>Microsymbionts genomes from the relict species Vavilovia formosa (Stev.) Fed.</title>
        <authorList>
            <person name="Kopat V."/>
            <person name="Chirak E."/>
            <person name="Kimeklis A."/>
            <person name="Andronov E."/>
        </authorList>
    </citation>
    <scope>NUCLEOTIDE SEQUENCE [LARGE SCALE GENOMIC DNA]</scope>
    <source>
        <strain evidence="9 10">Vaf07</strain>
    </source>
</reference>